<organism evidence="1 2">
    <name type="scientific">Cichorium intybus</name>
    <name type="common">Chicory</name>
    <dbReference type="NCBI Taxonomy" id="13427"/>
    <lineage>
        <taxon>Eukaryota</taxon>
        <taxon>Viridiplantae</taxon>
        <taxon>Streptophyta</taxon>
        <taxon>Embryophyta</taxon>
        <taxon>Tracheophyta</taxon>
        <taxon>Spermatophyta</taxon>
        <taxon>Magnoliopsida</taxon>
        <taxon>eudicotyledons</taxon>
        <taxon>Gunneridae</taxon>
        <taxon>Pentapetalae</taxon>
        <taxon>asterids</taxon>
        <taxon>campanulids</taxon>
        <taxon>Asterales</taxon>
        <taxon>Asteraceae</taxon>
        <taxon>Cichorioideae</taxon>
        <taxon>Cichorieae</taxon>
        <taxon>Cichoriinae</taxon>
        <taxon>Cichorium</taxon>
    </lineage>
</organism>
<dbReference type="EMBL" id="CM042014">
    <property type="protein sequence ID" value="KAI3724293.1"/>
    <property type="molecule type" value="Genomic_DNA"/>
</dbReference>
<dbReference type="Proteomes" id="UP001055811">
    <property type="component" value="Linkage Group LG06"/>
</dbReference>
<gene>
    <name evidence="1" type="ORF">L2E82_36065</name>
</gene>
<protein>
    <submittedName>
        <fullName evidence="1">Uncharacterized protein</fullName>
    </submittedName>
</protein>
<accession>A0ACB9BQN2</accession>
<proteinExistence type="predicted"/>
<comment type="caution">
    <text evidence="1">The sequence shown here is derived from an EMBL/GenBank/DDBJ whole genome shotgun (WGS) entry which is preliminary data.</text>
</comment>
<name>A0ACB9BQN2_CICIN</name>
<evidence type="ECO:0000313" key="2">
    <source>
        <dbReference type="Proteomes" id="UP001055811"/>
    </source>
</evidence>
<keyword evidence="2" id="KW-1185">Reference proteome</keyword>
<reference evidence="2" key="1">
    <citation type="journal article" date="2022" name="Mol. Ecol. Resour.">
        <title>The genomes of chicory, endive, great burdock and yacon provide insights into Asteraceae palaeo-polyploidization history and plant inulin production.</title>
        <authorList>
            <person name="Fan W."/>
            <person name="Wang S."/>
            <person name="Wang H."/>
            <person name="Wang A."/>
            <person name="Jiang F."/>
            <person name="Liu H."/>
            <person name="Zhao H."/>
            <person name="Xu D."/>
            <person name="Zhang Y."/>
        </authorList>
    </citation>
    <scope>NUCLEOTIDE SEQUENCE [LARGE SCALE GENOMIC DNA]</scope>
    <source>
        <strain evidence="2">cv. Punajuju</strain>
    </source>
</reference>
<reference evidence="1 2" key="2">
    <citation type="journal article" date="2022" name="Mol. Ecol. Resour.">
        <title>The genomes of chicory, endive, great burdock and yacon provide insights into Asteraceae paleo-polyploidization history and plant inulin production.</title>
        <authorList>
            <person name="Fan W."/>
            <person name="Wang S."/>
            <person name="Wang H."/>
            <person name="Wang A."/>
            <person name="Jiang F."/>
            <person name="Liu H."/>
            <person name="Zhao H."/>
            <person name="Xu D."/>
            <person name="Zhang Y."/>
        </authorList>
    </citation>
    <scope>NUCLEOTIDE SEQUENCE [LARGE SCALE GENOMIC DNA]</scope>
    <source>
        <strain evidence="2">cv. Punajuju</strain>
        <tissue evidence="1">Leaves</tissue>
    </source>
</reference>
<sequence>MVSGLEMQEGEWTKVTRRQQKTPAKRRRIITFFVSNVPERIQKGVIWKIFGRFGTVKDVYFAKKKDAGRRFFAFVRFAEVDNERELESKLQRIMCEGPDQNRSYWSNFRDGRSFASVAAGSSRPQQNVIPPPPPPPPLTSEPIPLTKGTVISEWLRSDCTLIGEALSLDHIRKISPSFILGVESAFGAKYLGGLSVGLRFRSSSDVAIFLANKNIWCSSLDVSNGKVCICTESHTRINDERLITEGGRIFRIGVFEVDELWSPFNLPAMNEQVDSESESDEEEEDGISETIRHNSRNDELEDGEIGPEMATDMVSESKAEDVDSGDVPMSDGGSPGWQGLHGKCQESPREKQHAEVFNSPSKMERNIDVAGHVDASVPSHIPKDHFNGSFNSWVQNGCFGPFPYMANVGLGDGSVPRADLDLDSYQNNFGGSFIKRRRIKVALNAANTPDDQFTPNLDNHPEIHIQTQSLENSNAPSSSIDLNRNPPLGMPGISNDESPQPEVPEVELTAEVGKSVGFEIDKDNPILVEALGEAGVQTGLP</sequence>
<evidence type="ECO:0000313" key="1">
    <source>
        <dbReference type="EMBL" id="KAI3724293.1"/>
    </source>
</evidence>